<gene>
    <name evidence="11" type="ORF">SAMN05660420_00543</name>
</gene>
<dbReference type="RefSeq" id="WP_092344438.1">
    <property type="nucleotide sequence ID" value="NZ_FNQN01000001.1"/>
</dbReference>
<evidence type="ECO:0000256" key="2">
    <source>
        <dbReference type="ARBA" id="ARBA00007353"/>
    </source>
</evidence>
<dbReference type="InterPro" id="IPR038371">
    <property type="entry name" value="Cu_polyphenol_OxRdtase_sf"/>
</dbReference>
<accession>A0A1H3W913</accession>
<protein>
    <recommendedName>
        <fullName evidence="10">Purine nucleoside phosphorylase</fullName>
    </recommendedName>
</protein>
<dbReference type="OrthoDB" id="4279at2"/>
<keyword evidence="4" id="KW-0479">Metal-binding</keyword>
<comment type="catalytic activity">
    <reaction evidence="1">
        <text>inosine + phosphate = alpha-D-ribose 1-phosphate + hypoxanthine</text>
        <dbReference type="Rhea" id="RHEA:27646"/>
        <dbReference type="ChEBI" id="CHEBI:17368"/>
        <dbReference type="ChEBI" id="CHEBI:17596"/>
        <dbReference type="ChEBI" id="CHEBI:43474"/>
        <dbReference type="ChEBI" id="CHEBI:57720"/>
        <dbReference type="EC" id="2.4.2.1"/>
    </reaction>
    <physiologicalReaction direction="left-to-right" evidence="1">
        <dbReference type="Rhea" id="RHEA:27647"/>
    </physiologicalReaction>
</comment>
<evidence type="ECO:0000256" key="7">
    <source>
        <dbReference type="ARBA" id="ARBA00047989"/>
    </source>
</evidence>
<evidence type="ECO:0000256" key="3">
    <source>
        <dbReference type="ARBA" id="ARBA00022679"/>
    </source>
</evidence>
<evidence type="ECO:0000256" key="5">
    <source>
        <dbReference type="ARBA" id="ARBA00022801"/>
    </source>
</evidence>
<dbReference type="NCBIfam" id="TIGR00726">
    <property type="entry name" value="peptidoglycan editing factor PgeF"/>
    <property type="match status" value="1"/>
</dbReference>
<evidence type="ECO:0000256" key="4">
    <source>
        <dbReference type="ARBA" id="ARBA00022723"/>
    </source>
</evidence>
<reference evidence="11 12" key="1">
    <citation type="submission" date="2016-10" db="EMBL/GenBank/DDBJ databases">
        <authorList>
            <person name="de Groot N.N."/>
        </authorList>
    </citation>
    <scope>NUCLEOTIDE SEQUENCE [LARGE SCALE GENOMIC DNA]</scope>
    <source>
        <strain evidence="11 12">DSM 7343</strain>
    </source>
</reference>
<dbReference type="Pfam" id="PF02578">
    <property type="entry name" value="Cu-oxidase_4"/>
    <property type="match status" value="1"/>
</dbReference>
<evidence type="ECO:0000256" key="6">
    <source>
        <dbReference type="ARBA" id="ARBA00022833"/>
    </source>
</evidence>
<organism evidence="11 12">
    <name type="scientific">Desulfuromusa kysingii</name>
    <dbReference type="NCBI Taxonomy" id="37625"/>
    <lineage>
        <taxon>Bacteria</taxon>
        <taxon>Pseudomonadati</taxon>
        <taxon>Thermodesulfobacteriota</taxon>
        <taxon>Desulfuromonadia</taxon>
        <taxon>Desulfuromonadales</taxon>
        <taxon>Geopsychrobacteraceae</taxon>
        <taxon>Desulfuromusa</taxon>
    </lineage>
</organism>
<evidence type="ECO:0000256" key="1">
    <source>
        <dbReference type="ARBA" id="ARBA00000553"/>
    </source>
</evidence>
<name>A0A1H3W913_9BACT</name>
<evidence type="ECO:0000313" key="11">
    <source>
        <dbReference type="EMBL" id="SDZ83577.1"/>
    </source>
</evidence>
<comment type="similarity">
    <text evidence="2 10">Belongs to the purine nucleoside phosphorylase YfiH/LACC1 family.</text>
</comment>
<evidence type="ECO:0000313" key="12">
    <source>
        <dbReference type="Proteomes" id="UP000199409"/>
    </source>
</evidence>
<evidence type="ECO:0000256" key="9">
    <source>
        <dbReference type="ARBA" id="ARBA00049893"/>
    </source>
</evidence>
<dbReference type="GO" id="GO:0016787">
    <property type="term" value="F:hydrolase activity"/>
    <property type="evidence" value="ECO:0007669"/>
    <property type="project" value="UniProtKB-KW"/>
</dbReference>
<keyword evidence="12" id="KW-1185">Reference proteome</keyword>
<comment type="catalytic activity">
    <reaction evidence="7">
        <text>adenosine + H2O + H(+) = inosine + NH4(+)</text>
        <dbReference type="Rhea" id="RHEA:24408"/>
        <dbReference type="ChEBI" id="CHEBI:15377"/>
        <dbReference type="ChEBI" id="CHEBI:15378"/>
        <dbReference type="ChEBI" id="CHEBI:16335"/>
        <dbReference type="ChEBI" id="CHEBI:17596"/>
        <dbReference type="ChEBI" id="CHEBI:28938"/>
        <dbReference type="EC" id="3.5.4.4"/>
    </reaction>
    <physiologicalReaction direction="left-to-right" evidence="7">
        <dbReference type="Rhea" id="RHEA:24409"/>
    </physiologicalReaction>
</comment>
<dbReference type="GO" id="GO:0005507">
    <property type="term" value="F:copper ion binding"/>
    <property type="evidence" value="ECO:0007669"/>
    <property type="project" value="TreeGrafter"/>
</dbReference>
<comment type="catalytic activity">
    <reaction evidence="8">
        <text>adenosine + phosphate = alpha-D-ribose 1-phosphate + adenine</text>
        <dbReference type="Rhea" id="RHEA:27642"/>
        <dbReference type="ChEBI" id="CHEBI:16335"/>
        <dbReference type="ChEBI" id="CHEBI:16708"/>
        <dbReference type="ChEBI" id="CHEBI:43474"/>
        <dbReference type="ChEBI" id="CHEBI:57720"/>
        <dbReference type="EC" id="2.4.2.1"/>
    </reaction>
    <physiologicalReaction direction="left-to-right" evidence="8">
        <dbReference type="Rhea" id="RHEA:27643"/>
    </physiologicalReaction>
</comment>
<dbReference type="GO" id="GO:0017061">
    <property type="term" value="F:S-methyl-5-thioadenosine phosphorylase activity"/>
    <property type="evidence" value="ECO:0007669"/>
    <property type="project" value="UniProtKB-EC"/>
</dbReference>
<keyword evidence="5" id="KW-0378">Hydrolase</keyword>
<dbReference type="EMBL" id="FNQN01000001">
    <property type="protein sequence ID" value="SDZ83577.1"/>
    <property type="molecule type" value="Genomic_DNA"/>
</dbReference>
<dbReference type="InterPro" id="IPR003730">
    <property type="entry name" value="Cu_polyphenol_OxRdtase"/>
</dbReference>
<dbReference type="AlphaFoldDB" id="A0A1H3W913"/>
<dbReference type="CDD" id="cd16833">
    <property type="entry name" value="YfiH"/>
    <property type="match status" value="1"/>
</dbReference>
<dbReference type="STRING" id="37625.SAMN05660420_00543"/>
<comment type="catalytic activity">
    <reaction evidence="9">
        <text>S-methyl-5'-thioadenosine + phosphate = 5-(methylsulfanyl)-alpha-D-ribose 1-phosphate + adenine</text>
        <dbReference type="Rhea" id="RHEA:11852"/>
        <dbReference type="ChEBI" id="CHEBI:16708"/>
        <dbReference type="ChEBI" id="CHEBI:17509"/>
        <dbReference type="ChEBI" id="CHEBI:43474"/>
        <dbReference type="ChEBI" id="CHEBI:58533"/>
        <dbReference type="EC" id="2.4.2.28"/>
    </reaction>
    <physiologicalReaction direction="left-to-right" evidence="9">
        <dbReference type="Rhea" id="RHEA:11853"/>
    </physiologicalReaction>
</comment>
<proteinExistence type="inferred from homology"/>
<dbReference type="Proteomes" id="UP000199409">
    <property type="component" value="Unassembled WGS sequence"/>
</dbReference>
<dbReference type="InterPro" id="IPR011324">
    <property type="entry name" value="Cytotoxic_necrot_fac-like_cat"/>
</dbReference>
<dbReference type="SUPFAM" id="SSF64438">
    <property type="entry name" value="CNF1/YfiH-like putative cysteine hydrolases"/>
    <property type="match status" value="1"/>
</dbReference>
<keyword evidence="3" id="KW-0808">Transferase</keyword>
<dbReference type="Gene3D" id="3.60.140.10">
    <property type="entry name" value="CNF1/YfiH-like putative cysteine hydrolases"/>
    <property type="match status" value="1"/>
</dbReference>
<dbReference type="PANTHER" id="PTHR30616:SF2">
    <property type="entry name" value="PURINE NUCLEOSIDE PHOSPHORYLASE LACC1"/>
    <property type="match status" value="1"/>
</dbReference>
<evidence type="ECO:0000256" key="8">
    <source>
        <dbReference type="ARBA" id="ARBA00048968"/>
    </source>
</evidence>
<dbReference type="PANTHER" id="PTHR30616">
    <property type="entry name" value="UNCHARACTERIZED PROTEIN YFIH"/>
    <property type="match status" value="1"/>
</dbReference>
<sequence>MKLVRKGKISYLQPTKLPTGMVAGFSTRNGGVSRPPFNSLNMGTDTADQPTNVESNRAAFTRAFDLSPHQLLTVKQAHGDDILLIDENNADLSHFLAVEVDAIITNQPEIMIGILTADCFPLLIWHENKKIISTVHIGWRGAANGLIAKTIQTIHTHFDCPIEELQAAIGPGIGAHTYEVDRPVRDAFRQGTGFWKEISKEISLGHWQLNISLSCQLQLEQAGLKVENIETAKQCTCCHPELFFSHRRDNGVTGRQISFLKLS</sequence>
<keyword evidence="6" id="KW-0862">Zinc</keyword>
<evidence type="ECO:0000256" key="10">
    <source>
        <dbReference type="RuleBase" id="RU361274"/>
    </source>
</evidence>